<comment type="caution">
    <text evidence="2">The sequence shown here is derived from an EMBL/GenBank/DDBJ whole genome shotgun (WGS) entry which is preliminary data.</text>
</comment>
<dbReference type="EMBL" id="JARYGZ010000001">
    <property type="protein sequence ID" value="MDH7638645.1"/>
    <property type="molecule type" value="Genomic_DNA"/>
</dbReference>
<dbReference type="SUPFAM" id="SSF54427">
    <property type="entry name" value="NTF2-like"/>
    <property type="match status" value="1"/>
</dbReference>
<evidence type="ECO:0000259" key="1">
    <source>
        <dbReference type="Pfam" id="PF14534"/>
    </source>
</evidence>
<evidence type="ECO:0000313" key="2">
    <source>
        <dbReference type="EMBL" id="MDH7638645.1"/>
    </source>
</evidence>
<feature type="domain" description="DUF4440" evidence="1">
    <location>
        <begin position="10"/>
        <end position="120"/>
    </location>
</feature>
<dbReference type="Pfam" id="PF14534">
    <property type="entry name" value="DUF4440"/>
    <property type="match status" value="1"/>
</dbReference>
<dbReference type="Gene3D" id="3.10.450.50">
    <property type="match status" value="1"/>
</dbReference>
<dbReference type="InterPro" id="IPR027843">
    <property type="entry name" value="DUF4440"/>
</dbReference>
<reference evidence="2" key="1">
    <citation type="submission" date="2023-04" db="EMBL/GenBank/DDBJ databases">
        <title>Sphingomonas sp. MAHUQ-71 isolated from rice field.</title>
        <authorList>
            <person name="Huq M.A."/>
        </authorList>
    </citation>
    <scope>NUCLEOTIDE SEQUENCE</scope>
    <source>
        <strain evidence="2">MAHUQ-71</strain>
    </source>
</reference>
<organism evidence="2 3">
    <name type="scientific">Sphingomonas oryzagri</name>
    <dbReference type="NCBI Taxonomy" id="3042314"/>
    <lineage>
        <taxon>Bacteria</taxon>
        <taxon>Pseudomonadati</taxon>
        <taxon>Pseudomonadota</taxon>
        <taxon>Alphaproteobacteria</taxon>
        <taxon>Sphingomonadales</taxon>
        <taxon>Sphingomonadaceae</taxon>
        <taxon>Sphingomonas</taxon>
    </lineage>
</organism>
<keyword evidence="3" id="KW-1185">Reference proteome</keyword>
<protein>
    <submittedName>
        <fullName evidence="2">Nuclear transport factor 2 family protein</fullName>
    </submittedName>
</protein>
<gene>
    <name evidence="2" type="ORF">QGN17_07875</name>
</gene>
<dbReference type="InterPro" id="IPR032710">
    <property type="entry name" value="NTF2-like_dom_sf"/>
</dbReference>
<proteinExistence type="predicted"/>
<name>A0ABT6N042_9SPHN</name>
<accession>A0ABT6N042</accession>
<evidence type="ECO:0000313" key="3">
    <source>
        <dbReference type="Proteomes" id="UP001160625"/>
    </source>
</evidence>
<dbReference type="RefSeq" id="WP_281043931.1">
    <property type="nucleotide sequence ID" value="NZ_JARYGZ010000001.1"/>
</dbReference>
<sequence length="129" mass="13786">MSHSPDLAIRLSRARFNQAIADADLNTIAALLAPDVVLVAGTDSAVIAGRKAQLATWKREFAAAGRAIYVRTPETVTVSPAFPLAFEHGAWRGTAAADGTLIASGTYTAKWRQFGSEWLIEAELFLTLA</sequence>
<dbReference type="Proteomes" id="UP001160625">
    <property type="component" value="Unassembled WGS sequence"/>
</dbReference>